<protein>
    <recommendedName>
        <fullName evidence="1">F-box domain-containing protein</fullName>
    </recommendedName>
</protein>
<dbReference type="InterPro" id="IPR017451">
    <property type="entry name" value="F-box-assoc_interact_dom"/>
</dbReference>
<dbReference type="InterPro" id="IPR050796">
    <property type="entry name" value="SCF_F-box_component"/>
</dbReference>
<dbReference type="InterPro" id="IPR036047">
    <property type="entry name" value="F-box-like_dom_sf"/>
</dbReference>
<dbReference type="InterPro" id="IPR006527">
    <property type="entry name" value="F-box-assoc_dom_typ1"/>
</dbReference>
<dbReference type="SMART" id="SM00256">
    <property type="entry name" value="FBOX"/>
    <property type="match status" value="1"/>
</dbReference>
<reference evidence="2 3" key="1">
    <citation type="journal article" date="2017" name="Nat. Commun.">
        <title>Genome assembly with in vitro proximity ligation data and whole-genome triplication in lettuce.</title>
        <authorList>
            <person name="Reyes-Chin-Wo S."/>
            <person name="Wang Z."/>
            <person name="Yang X."/>
            <person name="Kozik A."/>
            <person name="Arikit S."/>
            <person name="Song C."/>
            <person name="Xia L."/>
            <person name="Froenicke L."/>
            <person name="Lavelle D.O."/>
            <person name="Truco M.J."/>
            <person name="Xia R."/>
            <person name="Zhu S."/>
            <person name="Xu C."/>
            <person name="Xu H."/>
            <person name="Xu X."/>
            <person name="Cox K."/>
            <person name="Korf I."/>
            <person name="Meyers B.C."/>
            <person name="Michelmore R.W."/>
        </authorList>
    </citation>
    <scope>NUCLEOTIDE SEQUENCE [LARGE SCALE GENOMIC DNA]</scope>
    <source>
        <strain evidence="3">cv. Salinas</strain>
        <tissue evidence="2">Seedlings</tissue>
    </source>
</reference>
<dbReference type="InterPro" id="IPR001810">
    <property type="entry name" value="F-box_dom"/>
</dbReference>
<gene>
    <name evidence="2" type="ORF">LSAT_V11C100034640</name>
</gene>
<dbReference type="Proteomes" id="UP000235145">
    <property type="component" value="Unassembled WGS sequence"/>
</dbReference>
<evidence type="ECO:0000259" key="1">
    <source>
        <dbReference type="PROSITE" id="PS50181"/>
    </source>
</evidence>
<proteinExistence type="predicted"/>
<dbReference type="PROSITE" id="PS50181">
    <property type="entry name" value="FBOX"/>
    <property type="match status" value="1"/>
</dbReference>
<sequence length="419" mass="48065">MTLLHRNNFFGNLNSHFKILQKMKRSVELPSELVVCILSRLPSKSLLRCRSVCKSWLSFISSSHFKVSHLDKFNQLNSRYLVRRFILHESKEEYTVHFDDQNFTLDTNSPIQSPFNFYLSGTEVLSFKIIGCCNGVIFFSTDTIGRDEIILWNPSIRKKLTLIPPMFPRSELLDLDIYFCFGYLALSDDYIVLRIAKDRGLSSITTTHVQIYTVKTAIWRELVFPKDLSSSIVSSISQVFVNGSVHWVACEDIYSATPLSILTFDMSTELFGKIHLPDFLVHLDLFQMKLAVVLDSLAVIYCCRYSAPWNTSCAYEIWAMKEYKKPSSWTMLCKVSFPNNDVGSPLGLTNNGNLITVGSKEGDVMICNWKRSYTLYGPCSKDDDSKYTFVERYNESLALLDHGELDDENECWFNSYSIG</sequence>
<dbReference type="EMBL" id="NBSK02000001">
    <property type="protein sequence ID" value="KAJ0225322.1"/>
    <property type="molecule type" value="Genomic_DNA"/>
</dbReference>
<evidence type="ECO:0000313" key="2">
    <source>
        <dbReference type="EMBL" id="KAJ0225322.1"/>
    </source>
</evidence>
<name>A0A9R1WEN9_LACSA</name>
<dbReference type="PANTHER" id="PTHR31672:SF10">
    <property type="entry name" value="F-BOX DOMAIN-CONTAINING PROTEIN"/>
    <property type="match status" value="1"/>
</dbReference>
<dbReference type="Pfam" id="PF00646">
    <property type="entry name" value="F-box"/>
    <property type="match status" value="1"/>
</dbReference>
<feature type="domain" description="F-box" evidence="1">
    <location>
        <begin position="23"/>
        <end position="76"/>
    </location>
</feature>
<dbReference type="CDD" id="cd22157">
    <property type="entry name" value="F-box_AtFBW1-like"/>
    <property type="match status" value="1"/>
</dbReference>
<dbReference type="Gene3D" id="1.20.1280.50">
    <property type="match status" value="1"/>
</dbReference>
<organism evidence="2 3">
    <name type="scientific">Lactuca sativa</name>
    <name type="common">Garden lettuce</name>
    <dbReference type="NCBI Taxonomy" id="4236"/>
    <lineage>
        <taxon>Eukaryota</taxon>
        <taxon>Viridiplantae</taxon>
        <taxon>Streptophyta</taxon>
        <taxon>Embryophyta</taxon>
        <taxon>Tracheophyta</taxon>
        <taxon>Spermatophyta</taxon>
        <taxon>Magnoliopsida</taxon>
        <taxon>eudicotyledons</taxon>
        <taxon>Gunneridae</taxon>
        <taxon>Pentapetalae</taxon>
        <taxon>asterids</taxon>
        <taxon>campanulids</taxon>
        <taxon>Asterales</taxon>
        <taxon>Asteraceae</taxon>
        <taxon>Cichorioideae</taxon>
        <taxon>Cichorieae</taxon>
        <taxon>Lactucinae</taxon>
        <taxon>Lactuca</taxon>
    </lineage>
</organism>
<accession>A0A9R1WEN9</accession>
<dbReference type="Pfam" id="PF07734">
    <property type="entry name" value="FBA_1"/>
    <property type="match status" value="1"/>
</dbReference>
<dbReference type="PANTHER" id="PTHR31672">
    <property type="entry name" value="BNACNNG10540D PROTEIN"/>
    <property type="match status" value="1"/>
</dbReference>
<evidence type="ECO:0000313" key="3">
    <source>
        <dbReference type="Proteomes" id="UP000235145"/>
    </source>
</evidence>
<dbReference type="SUPFAM" id="SSF81383">
    <property type="entry name" value="F-box domain"/>
    <property type="match status" value="1"/>
</dbReference>
<comment type="caution">
    <text evidence="2">The sequence shown here is derived from an EMBL/GenBank/DDBJ whole genome shotgun (WGS) entry which is preliminary data.</text>
</comment>
<dbReference type="AlphaFoldDB" id="A0A9R1WEN9"/>
<dbReference type="NCBIfam" id="TIGR01640">
    <property type="entry name" value="F_box_assoc_1"/>
    <property type="match status" value="1"/>
</dbReference>
<keyword evidence="3" id="KW-1185">Reference proteome</keyword>